<evidence type="ECO:0000259" key="11">
    <source>
        <dbReference type="Pfam" id="PF08245"/>
    </source>
</evidence>
<comment type="caution">
    <text evidence="12">The sequence shown here is derived from an EMBL/GenBank/DDBJ whole genome shotgun (WGS) entry which is preliminary data.</text>
</comment>
<accession>A0A1V9FYB6</accession>
<reference evidence="12 13" key="1">
    <citation type="submission" date="2016-03" db="EMBL/GenBank/DDBJ databases">
        <title>Niastella vici sp. nov., isolated from farmland soil.</title>
        <authorList>
            <person name="Chen L."/>
            <person name="Wang D."/>
            <person name="Yang S."/>
            <person name="Wang G."/>
        </authorList>
    </citation>
    <scope>NUCLEOTIDE SEQUENCE [LARGE SCALE GENOMIC DNA]</scope>
    <source>
        <strain evidence="12 13">DJ57</strain>
    </source>
</reference>
<keyword evidence="8" id="KW-0961">Cell wall biogenesis/degradation</keyword>
<dbReference type="OrthoDB" id="9804126at2"/>
<evidence type="ECO:0000313" key="12">
    <source>
        <dbReference type="EMBL" id="OQP63216.1"/>
    </source>
</evidence>
<evidence type="ECO:0000256" key="3">
    <source>
        <dbReference type="ARBA" id="ARBA00022741"/>
    </source>
</evidence>
<evidence type="ECO:0000256" key="2">
    <source>
        <dbReference type="ARBA" id="ARBA00022618"/>
    </source>
</evidence>
<evidence type="ECO:0000256" key="1">
    <source>
        <dbReference type="ARBA" id="ARBA00022598"/>
    </source>
</evidence>
<dbReference type="Gene3D" id="3.90.190.20">
    <property type="entry name" value="Mur ligase, C-terminal domain"/>
    <property type="match status" value="1"/>
</dbReference>
<organism evidence="12 13">
    <name type="scientific">Niastella vici</name>
    <dbReference type="NCBI Taxonomy" id="1703345"/>
    <lineage>
        <taxon>Bacteria</taxon>
        <taxon>Pseudomonadati</taxon>
        <taxon>Bacteroidota</taxon>
        <taxon>Chitinophagia</taxon>
        <taxon>Chitinophagales</taxon>
        <taxon>Chitinophagaceae</taxon>
        <taxon>Niastella</taxon>
    </lineage>
</organism>
<dbReference type="InterPro" id="IPR036615">
    <property type="entry name" value="Mur_ligase_C_dom_sf"/>
</dbReference>
<keyword evidence="1" id="KW-0436">Ligase</keyword>
<dbReference type="PANTHER" id="PTHR43445:SF3">
    <property type="entry name" value="UDP-N-ACETYLMURAMATE--L-ALANINE LIGASE"/>
    <property type="match status" value="1"/>
</dbReference>
<feature type="domain" description="Mur ligase C-terminal" evidence="10">
    <location>
        <begin position="307"/>
        <end position="436"/>
    </location>
</feature>
<dbReference type="Gene3D" id="3.40.1190.10">
    <property type="entry name" value="Mur-like, catalytic domain"/>
    <property type="match status" value="1"/>
</dbReference>
<protein>
    <submittedName>
        <fullName evidence="12">Peptidoglycan synthetase</fullName>
    </submittedName>
</protein>
<dbReference type="InterPro" id="IPR050061">
    <property type="entry name" value="MurCDEF_pg_biosynth"/>
</dbReference>
<dbReference type="Proteomes" id="UP000192796">
    <property type="component" value="Unassembled WGS sequence"/>
</dbReference>
<keyword evidence="2" id="KW-0132">Cell division</keyword>
<dbReference type="GO" id="GO:0051301">
    <property type="term" value="P:cell division"/>
    <property type="evidence" value="ECO:0007669"/>
    <property type="project" value="UniProtKB-KW"/>
</dbReference>
<evidence type="ECO:0000259" key="9">
    <source>
        <dbReference type="Pfam" id="PF01225"/>
    </source>
</evidence>
<keyword evidence="6" id="KW-0573">Peptidoglycan synthesis</keyword>
<evidence type="ECO:0000256" key="7">
    <source>
        <dbReference type="ARBA" id="ARBA00023306"/>
    </source>
</evidence>
<feature type="domain" description="Mur ligase central" evidence="11">
    <location>
        <begin position="108"/>
        <end position="283"/>
    </location>
</feature>
<dbReference type="GO" id="GO:0009252">
    <property type="term" value="P:peptidoglycan biosynthetic process"/>
    <property type="evidence" value="ECO:0007669"/>
    <property type="project" value="UniProtKB-KW"/>
</dbReference>
<dbReference type="Pfam" id="PF01225">
    <property type="entry name" value="Mur_ligase"/>
    <property type="match status" value="1"/>
</dbReference>
<evidence type="ECO:0000259" key="10">
    <source>
        <dbReference type="Pfam" id="PF02875"/>
    </source>
</evidence>
<keyword evidence="7" id="KW-0131">Cell cycle</keyword>
<evidence type="ECO:0000256" key="5">
    <source>
        <dbReference type="ARBA" id="ARBA00022960"/>
    </source>
</evidence>
<dbReference type="InterPro" id="IPR000713">
    <property type="entry name" value="Mur_ligase_N"/>
</dbReference>
<dbReference type="STRING" id="1703345.A3860_25335"/>
<dbReference type="InterPro" id="IPR036565">
    <property type="entry name" value="Mur-like_cat_sf"/>
</dbReference>
<dbReference type="AlphaFoldDB" id="A0A1V9FYB6"/>
<dbReference type="InterPro" id="IPR004101">
    <property type="entry name" value="Mur_ligase_C"/>
</dbReference>
<dbReference type="EMBL" id="LVYD01000046">
    <property type="protein sequence ID" value="OQP63216.1"/>
    <property type="molecule type" value="Genomic_DNA"/>
</dbReference>
<dbReference type="Pfam" id="PF02875">
    <property type="entry name" value="Mur_ligase_C"/>
    <property type="match status" value="1"/>
</dbReference>
<keyword evidence="4" id="KW-0067">ATP-binding</keyword>
<sequence>MNVHFIAIGGSVMHQLALALHKKGYQVTGSDDEIFEPAQSNLQKEGLLPAGMGWYPEKITPGLDAVILGMHAKQDNPELQKARELGLKIYSFPEYIYQESRNKTRVVVGGSHGKTTTTSMIMHALRKAGKDFDYLVGARLEGFDQSVQVTHAPIIVCEGDEYPASVIEKRPKFHFLFPHIAILTGIAWDHINVFPTFEFYLEQFTIFIQKIESGGILIYNETDPVLKELVLANKRPDIRYQPYNVPPHSIANGKTTLTIEAQTGELQVFGNHNLLNLHAAWYVCRELGMDAASFVKAISSFTGAAKRLELLARNDNTIVYRDFAHAPSKVKATIDAVKQQFPERTLVAVLELHTFSSLNEQFMNEYNGAMDRADKAAVFYSRHALELKRMPELPAEKVYAGFGKEGLQVLNDKNDLMQWLRQQPYKNACLLLMSSGNYDGADILNFAQEITRN</sequence>
<proteinExistence type="predicted"/>
<feature type="domain" description="Mur ligase N-terminal catalytic" evidence="9">
    <location>
        <begin position="3"/>
        <end position="98"/>
    </location>
</feature>
<evidence type="ECO:0000256" key="6">
    <source>
        <dbReference type="ARBA" id="ARBA00022984"/>
    </source>
</evidence>
<evidence type="ECO:0000256" key="4">
    <source>
        <dbReference type="ARBA" id="ARBA00022840"/>
    </source>
</evidence>
<dbReference type="SUPFAM" id="SSF53623">
    <property type="entry name" value="MurD-like peptide ligases, catalytic domain"/>
    <property type="match status" value="1"/>
</dbReference>
<keyword evidence="13" id="KW-1185">Reference proteome</keyword>
<evidence type="ECO:0000313" key="13">
    <source>
        <dbReference type="Proteomes" id="UP000192796"/>
    </source>
</evidence>
<dbReference type="GO" id="GO:0005524">
    <property type="term" value="F:ATP binding"/>
    <property type="evidence" value="ECO:0007669"/>
    <property type="project" value="UniProtKB-KW"/>
</dbReference>
<dbReference type="PANTHER" id="PTHR43445">
    <property type="entry name" value="UDP-N-ACETYLMURAMATE--L-ALANINE LIGASE-RELATED"/>
    <property type="match status" value="1"/>
</dbReference>
<keyword evidence="5" id="KW-0133">Cell shape</keyword>
<dbReference type="RefSeq" id="WP_081147939.1">
    <property type="nucleotide sequence ID" value="NZ_LVYD01000046.1"/>
</dbReference>
<name>A0A1V9FYB6_9BACT</name>
<evidence type="ECO:0000256" key="8">
    <source>
        <dbReference type="ARBA" id="ARBA00023316"/>
    </source>
</evidence>
<keyword evidence="3" id="KW-0547">Nucleotide-binding</keyword>
<dbReference type="GO" id="GO:0008360">
    <property type="term" value="P:regulation of cell shape"/>
    <property type="evidence" value="ECO:0007669"/>
    <property type="project" value="UniProtKB-KW"/>
</dbReference>
<dbReference type="Pfam" id="PF08245">
    <property type="entry name" value="Mur_ligase_M"/>
    <property type="match status" value="1"/>
</dbReference>
<gene>
    <name evidence="12" type="ORF">A3860_25335</name>
</gene>
<dbReference type="GO" id="GO:0016881">
    <property type="term" value="F:acid-amino acid ligase activity"/>
    <property type="evidence" value="ECO:0007669"/>
    <property type="project" value="InterPro"/>
</dbReference>
<dbReference type="Gene3D" id="3.40.50.720">
    <property type="entry name" value="NAD(P)-binding Rossmann-like Domain"/>
    <property type="match status" value="1"/>
</dbReference>
<dbReference type="InterPro" id="IPR013221">
    <property type="entry name" value="Mur_ligase_cen"/>
</dbReference>
<dbReference type="GO" id="GO:0071555">
    <property type="term" value="P:cell wall organization"/>
    <property type="evidence" value="ECO:0007669"/>
    <property type="project" value="UniProtKB-KW"/>
</dbReference>
<dbReference type="SUPFAM" id="SSF53244">
    <property type="entry name" value="MurD-like peptide ligases, peptide-binding domain"/>
    <property type="match status" value="1"/>
</dbReference>
<dbReference type="SUPFAM" id="SSF51984">
    <property type="entry name" value="MurCD N-terminal domain"/>
    <property type="match status" value="1"/>
</dbReference>